<proteinExistence type="predicted"/>
<dbReference type="AlphaFoldDB" id="A0A2I0X9W9"/>
<dbReference type="Proteomes" id="UP000233837">
    <property type="component" value="Unassembled WGS sequence"/>
</dbReference>
<reference evidence="2 3" key="1">
    <citation type="journal article" date="2016" name="Sci. Rep.">
        <title>The Dendrobium catenatum Lindl. genome sequence provides insights into polysaccharide synthase, floral development and adaptive evolution.</title>
        <authorList>
            <person name="Zhang G.Q."/>
            <person name="Xu Q."/>
            <person name="Bian C."/>
            <person name="Tsai W.C."/>
            <person name="Yeh C.M."/>
            <person name="Liu K.W."/>
            <person name="Yoshida K."/>
            <person name="Zhang L.S."/>
            <person name="Chang S.B."/>
            <person name="Chen F."/>
            <person name="Shi Y."/>
            <person name="Su Y.Y."/>
            <person name="Zhang Y.Q."/>
            <person name="Chen L.J."/>
            <person name="Yin Y."/>
            <person name="Lin M."/>
            <person name="Huang H."/>
            <person name="Deng H."/>
            <person name="Wang Z.W."/>
            <person name="Zhu S.L."/>
            <person name="Zhao X."/>
            <person name="Deng C."/>
            <person name="Niu S.C."/>
            <person name="Huang J."/>
            <person name="Wang M."/>
            <person name="Liu G.H."/>
            <person name="Yang H.J."/>
            <person name="Xiao X.J."/>
            <person name="Hsiao Y.Y."/>
            <person name="Wu W.L."/>
            <person name="Chen Y.Y."/>
            <person name="Mitsuda N."/>
            <person name="Ohme-Takagi M."/>
            <person name="Luo Y.B."/>
            <person name="Van de Peer Y."/>
            <person name="Liu Z.J."/>
        </authorList>
    </citation>
    <scope>NUCLEOTIDE SEQUENCE [LARGE SCALE GENOMIC DNA]</scope>
    <source>
        <tissue evidence="2">The whole plant</tissue>
    </source>
</reference>
<gene>
    <name evidence="2" type="ORF">MA16_Dca022004</name>
</gene>
<reference evidence="2 3" key="2">
    <citation type="journal article" date="2017" name="Nature">
        <title>The Apostasia genome and the evolution of orchids.</title>
        <authorList>
            <person name="Zhang G.Q."/>
            <person name="Liu K.W."/>
            <person name="Li Z."/>
            <person name="Lohaus R."/>
            <person name="Hsiao Y.Y."/>
            <person name="Niu S.C."/>
            <person name="Wang J.Y."/>
            <person name="Lin Y.C."/>
            <person name="Xu Q."/>
            <person name="Chen L.J."/>
            <person name="Yoshida K."/>
            <person name="Fujiwara S."/>
            <person name="Wang Z.W."/>
            <person name="Zhang Y.Q."/>
            <person name="Mitsuda N."/>
            <person name="Wang M."/>
            <person name="Liu G.H."/>
            <person name="Pecoraro L."/>
            <person name="Huang H.X."/>
            <person name="Xiao X.J."/>
            <person name="Lin M."/>
            <person name="Wu X.Y."/>
            <person name="Wu W.L."/>
            <person name="Chen Y.Y."/>
            <person name="Chang S.B."/>
            <person name="Sakamoto S."/>
            <person name="Ohme-Takagi M."/>
            <person name="Yagi M."/>
            <person name="Zeng S.J."/>
            <person name="Shen C.Y."/>
            <person name="Yeh C.M."/>
            <person name="Luo Y.B."/>
            <person name="Tsai W.C."/>
            <person name="Van de Peer Y."/>
            <person name="Liu Z.J."/>
        </authorList>
    </citation>
    <scope>NUCLEOTIDE SEQUENCE [LARGE SCALE GENOMIC DNA]</scope>
    <source>
        <tissue evidence="2">The whole plant</tissue>
    </source>
</reference>
<sequence length="60" mass="6474">MASVNQSWVMTLGSPVDEGIVLYLLWGTLLGLIFIIHAVGLSPRGYPEECEVGDVRAKNG</sequence>
<keyword evidence="1" id="KW-0472">Membrane</keyword>
<keyword evidence="1" id="KW-0812">Transmembrane</keyword>
<protein>
    <submittedName>
        <fullName evidence="2">Uncharacterized protein</fullName>
    </submittedName>
</protein>
<evidence type="ECO:0000313" key="2">
    <source>
        <dbReference type="EMBL" id="PKU84702.1"/>
    </source>
</evidence>
<keyword evidence="3" id="KW-1185">Reference proteome</keyword>
<keyword evidence="1" id="KW-1133">Transmembrane helix</keyword>
<evidence type="ECO:0000256" key="1">
    <source>
        <dbReference type="SAM" id="Phobius"/>
    </source>
</evidence>
<name>A0A2I0X9W9_9ASPA</name>
<dbReference type="EMBL" id="KZ502036">
    <property type="protein sequence ID" value="PKU84702.1"/>
    <property type="molecule type" value="Genomic_DNA"/>
</dbReference>
<evidence type="ECO:0000313" key="3">
    <source>
        <dbReference type="Proteomes" id="UP000233837"/>
    </source>
</evidence>
<accession>A0A2I0X9W9</accession>
<feature type="transmembrane region" description="Helical" evidence="1">
    <location>
        <begin position="20"/>
        <end position="39"/>
    </location>
</feature>
<organism evidence="2 3">
    <name type="scientific">Dendrobium catenatum</name>
    <dbReference type="NCBI Taxonomy" id="906689"/>
    <lineage>
        <taxon>Eukaryota</taxon>
        <taxon>Viridiplantae</taxon>
        <taxon>Streptophyta</taxon>
        <taxon>Embryophyta</taxon>
        <taxon>Tracheophyta</taxon>
        <taxon>Spermatophyta</taxon>
        <taxon>Magnoliopsida</taxon>
        <taxon>Liliopsida</taxon>
        <taxon>Asparagales</taxon>
        <taxon>Orchidaceae</taxon>
        <taxon>Epidendroideae</taxon>
        <taxon>Malaxideae</taxon>
        <taxon>Dendrobiinae</taxon>
        <taxon>Dendrobium</taxon>
    </lineage>
</organism>